<reference evidence="1" key="1">
    <citation type="submission" date="2021-12" db="EMBL/GenBank/DDBJ databases">
        <authorList>
            <person name="Ulrich A."/>
        </authorList>
    </citation>
    <scope>NUCLEOTIDE SEQUENCE</scope>
    <source>
        <strain evidence="1">A1P009</strain>
    </source>
</reference>
<reference evidence="1" key="2">
    <citation type="journal article" date="2022" name="Syst. Appl. Microbiol.">
        <title>Physiological and genomic characterisation of Luteimonas fraxinea sp. nov., a bacterial species associated with trees tolerant to ash dieback.</title>
        <authorList>
            <person name="Ulrich K."/>
            <person name="Becker R."/>
            <person name="Behrendt U."/>
            <person name="Kube M."/>
            <person name="Schneck V."/>
            <person name="Ulrich A."/>
        </authorList>
    </citation>
    <scope>NUCLEOTIDE SEQUENCE</scope>
    <source>
        <strain evidence="1">A1P009</strain>
    </source>
</reference>
<dbReference type="Proteomes" id="UP001430360">
    <property type="component" value="Unassembled WGS sequence"/>
</dbReference>
<evidence type="ECO:0000313" key="2">
    <source>
        <dbReference type="Proteomes" id="UP001430360"/>
    </source>
</evidence>
<gene>
    <name evidence="1" type="ORF">LTT95_13930</name>
</gene>
<dbReference type="InterPro" id="IPR011010">
    <property type="entry name" value="DNA_brk_join_enz"/>
</dbReference>
<dbReference type="SUPFAM" id="SSF56349">
    <property type="entry name" value="DNA breaking-rejoining enzymes"/>
    <property type="match status" value="1"/>
</dbReference>
<evidence type="ECO:0000313" key="1">
    <source>
        <dbReference type="EMBL" id="MCD9098039.1"/>
    </source>
</evidence>
<comment type="caution">
    <text evidence="1">The sequence shown here is derived from an EMBL/GenBank/DDBJ whole genome shotgun (WGS) entry which is preliminary data.</text>
</comment>
<accession>A0ABS8UG62</accession>
<name>A0ABS8UG62_9GAMM</name>
<evidence type="ECO:0008006" key="3">
    <source>
        <dbReference type="Google" id="ProtNLM"/>
    </source>
</evidence>
<sequence length="143" mass="15982">MEKIALPGAALPDHFRRVRRLTAEAIITRGKADLVTAPSDKSMETYGNLLRTFFNRLKKHHAIPQSPMAAFPRAKAALMSQRASDRLLSSDDLLKIFDPITFMPWAAKYPHLWWGTMIGLYTGARINGVSELKLADIVCEDGT</sequence>
<organism evidence="1 2">
    <name type="scientific">Luteimonas fraxinea</name>
    <dbReference type="NCBI Taxonomy" id="2901869"/>
    <lineage>
        <taxon>Bacteria</taxon>
        <taxon>Pseudomonadati</taxon>
        <taxon>Pseudomonadota</taxon>
        <taxon>Gammaproteobacteria</taxon>
        <taxon>Lysobacterales</taxon>
        <taxon>Lysobacteraceae</taxon>
        <taxon>Luteimonas</taxon>
    </lineage>
</organism>
<protein>
    <recommendedName>
        <fullName evidence="3">Integrase</fullName>
    </recommendedName>
</protein>
<proteinExistence type="predicted"/>
<keyword evidence="2" id="KW-1185">Reference proteome</keyword>
<dbReference type="EMBL" id="JAJQKU010000004">
    <property type="protein sequence ID" value="MCD9098039.1"/>
    <property type="molecule type" value="Genomic_DNA"/>
</dbReference>
<dbReference type="RefSeq" id="WP_232137200.1">
    <property type="nucleotide sequence ID" value="NZ_CP089507.1"/>
</dbReference>